<protein>
    <recommendedName>
        <fullName evidence="2">HAT C-terminal dimerisation domain-containing protein</fullName>
    </recommendedName>
</protein>
<dbReference type="GO" id="GO:0005634">
    <property type="term" value="C:nucleus"/>
    <property type="evidence" value="ECO:0007669"/>
    <property type="project" value="TreeGrafter"/>
</dbReference>
<feature type="compositionally biased region" description="Polar residues" evidence="1">
    <location>
        <begin position="205"/>
        <end position="216"/>
    </location>
</feature>
<comment type="caution">
    <text evidence="3">The sequence shown here is derived from an EMBL/GenBank/DDBJ whole genome shotgun (WGS) entry which is preliminary data.</text>
</comment>
<feature type="compositionally biased region" description="Acidic residues" evidence="1">
    <location>
        <begin position="229"/>
        <end position="251"/>
    </location>
</feature>
<dbReference type="PANTHER" id="PTHR46169:SF29">
    <property type="entry name" value="DNA REPLICATION-RELATED ELEMENT FACTOR, ISOFORM A"/>
    <property type="match status" value="1"/>
</dbReference>
<sequence>MKAAVNILSSKYKSIRRLSCVAYTLQLTVNKALKSINYQVRRYRKLVKFFQSPKQSERLQKVQKELSKKSSTNDENSDSDDGERLQKIILCEEEWVLLEELYNLFKPFDEVTTYFSGIEYATISSILPIIETLKKIFSKKLKDLYNIDSNTLTNNIDDSNIENMKEISDDESENEISNESEMDDEPIINRSHKHNLRKKRRKINYSESSKKPQNISVDLEKESEKESESESESENEYTENESEDESAENELETTSKKKLKKRSKKEFKRKKPANSKQIIKRVLIEIIQSLNFYWKESDQNALMSTILDSRYKDLKFLSYTLKLQIESQLRVIYEDLHFELNPNDNLLETSTTKNLNANEDSIFNALFGSESNKKKANEVDVYLNENLTVKPGPKYNPYIWWNDHKNNFPILFILARKYLSIPATSVPSKRLFSDAGNNMTNKHTLLSSKIFQELLFVKRNSKYMDIFTLLANKK</sequence>
<feature type="compositionally biased region" description="Basic residues" evidence="1">
    <location>
        <begin position="256"/>
        <end position="272"/>
    </location>
</feature>
<evidence type="ECO:0000259" key="2">
    <source>
        <dbReference type="Pfam" id="PF05699"/>
    </source>
</evidence>
<dbReference type="Proteomes" id="UP000684084">
    <property type="component" value="Unassembled WGS sequence"/>
</dbReference>
<accession>A0A916E1U2</accession>
<reference evidence="3" key="1">
    <citation type="submission" date="2020-05" db="EMBL/GenBank/DDBJ databases">
        <authorList>
            <person name="Rincon C."/>
            <person name="Sanders R I."/>
            <person name="Robbins C."/>
            <person name="Chaturvedi A."/>
        </authorList>
    </citation>
    <scope>NUCLEOTIDE SEQUENCE</scope>
    <source>
        <strain evidence="3">CHB12</strain>
    </source>
</reference>
<feature type="compositionally biased region" description="Basic and acidic residues" evidence="1">
    <location>
        <begin position="218"/>
        <end position="228"/>
    </location>
</feature>
<dbReference type="GO" id="GO:0006357">
    <property type="term" value="P:regulation of transcription by RNA polymerase II"/>
    <property type="evidence" value="ECO:0007669"/>
    <property type="project" value="TreeGrafter"/>
</dbReference>
<evidence type="ECO:0000256" key="1">
    <source>
        <dbReference type="SAM" id="MobiDB-lite"/>
    </source>
</evidence>
<gene>
    <name evidence="3" type="ORF">CHRIB12_LOCUS4711</name>
</gene>
<dbReference type="EMBL" id="CAGKOT010000007">
    <property type="protein sequence ID" value="CAB5349431.1"/>
    <property type="molecule type" value="Genomic_DNA"/>
</dbReference>
<feature type="compositionally biased region" description="Basic residues" evidence="1">
    <location>
        <begin position="190"/>
        <end position="203"/>
    </location>
</feature>
<proteinExistence type="predicted"/>
<feature type="compositionally biased region" description="Basic and acidic residues" evidence="1">
    <location>
        <begin position="62"/>
        <end position="72"/>
    </location>
</feature>
<dbReference type="InterPro" id="IPR052717">
    <property type="entry name" value="Vacuolar_transposase_reg"/>
</dbReference>
<dbReference type="Pfam" id="PF05699">
    <property type="entry name" value="Dimer_Tnp_hAT"/>
    <property type="match status" value="1"/>
</dbReference>
<dbReference type="OrthoDB" id="1607513at2759"/>
<feature type="region of interest" description="Disordered" evidence="1">
    <location>
        <begin position="62"/>
        <end position="81"/>
    </location>
</feature>
<dbReference type="AlphaFoldDB" id="A0A916E1U2"/>
<dbReference type="GO" id="GO:0046983">
    <property type="term" value="F:protein dimerization activity"/>
    <property type="evidence" value="ECO:0007669"/>
    <property type="project" value="InterPro"/>
</dbReference>
<evidence type="ECO:0000313" key="4">
    <source>
        <dbReference type="Proteomes" id="UP000684084"/>
    </source>
</evidence>
<evidence type="ECO:0000313" key="3">
    <source>
        <dbReference type="EMBL" id="CAB5349431.1"/>
    </source>
</evidence>
<feature type="compositionally biased region" description="Acidic residues" evidence="1">
    <location>
        <begin position="168"/>
        <end position="186"/>
    </location>
</feature>
<organism evidence="3 4">
    <name type="scientific">Rhizophagus irregularis</name>
    <dbReference type="NCBI Taxonomy" id="588596"/>
    <lineage>
        <taxon>Eukaryota</taxon>
        <taxon>Fungi</taxon>
        <taxon>Fungi incertae sedis</taxon>
        <taxon>Mucoromycota</taxon>
        <taxon>Glomeromycotina</taxon>
        <taxon>Glomeromycetes</taxon>
        <taxon>Glomerales</taxon>
        <taxon>Glomeraceae</taxon>
        <taxon>Rhizophagus</taxon>
    </lineage>
</organism>
<dbReference type="InterPro" id="IPR008906">
    <property type="entry name" value="HATC_C_dom"/>
</dbReference>
<feature type="region of interest" description="Disordered" evidence="1">
    <location>
        <begin position="167"/>
        <end position="272"/>
    </location>
</feature>
<name>A0A916E1U2_9GLOM</name>
<feature type="domain" description="HAT C-terminal dimerisation" evidence="2">
    <location>
        <begin position="378"/>
        <end position="460"/>
    </location>
</feature>
<dbReference type="VEuPathDB" id="FungiDB:RhiirFUN_015376"/>
<dbReference type="PANTHER" id="PTHR46169">
    <property type="entry name" value="DNA REPLICATION-RELATED ELEMENT FACTOR, ISOFORM A"/>
    <property type="match status" value="1"/>
</dbReference>